<dbReference type="KEGG" id="wms:ID128_05075"/>
<dbReference type="EMBL" id="CP061738">
    <property type="protein sequence ID" value="QOD38150.1"/>
    <property type="molecule type" value="Genomic_DNA"/>
</dbReference>
<protein>
    <submittedName>
        <fullName evidence="1">Uncharacterized protein</fullName>
    </submittedName>
</protein>
<sequence length="51" mass="5647">MNFSAIPFLSFILPTSLRTFVLSSSVSSLDLLQNSVKDGKVRKRGMRSEGK</sequence>
<reference evidence="1 2" key="1">
    <citation type="submission" date="2020-09" db="EMBL/GenBank/DDBJ databases">
        <title>An Earliest Endosymbiont, Wolbachia massiliensis sp. nov., Strain PL13 From the Bed Bug (Cimex hemipterius), Type strain of a New supergroup T.</title>
        <authorList>
            <person name="Laidoudi Y."/>
            <person name="Levasseur A."/>
            <person name="Medkour H."/>
            <person name="Maaloum M."/>
            <person name="BenKhedher M."/>
            <person name="Sambou M."/>
            <person name="Bassene H."/>
            <person name="Davoust B."/>
            <person name="Fenollar F."/>
            <person name="Raoult D."/>
            <person name="Mediannikov O."/>
        </authorList>
    </citation>
    <scope>NUCLEOTIDE SEQUENCE [LARGE SCALE GENOMIC DNA]</scope>
    <source>
        <strain evidence="1 2">PL13</strain>
    </source>
</reference>
<evidence type="ECO:0000313" key="2">
    <source>
        <dbReference type="Proteomes" id="UP000516514"/>
    </source>
</evidence>
<organism evidence="1 2">
    <name type="scientific">Candidatus Wolbachia massiliensis</name>
    <dbReference type="NCBI Taxonomy" id="1845000"/>
    <lineage>
        <taxon>Bacteria</taxon>
        <taxon>Pseudomonadati</taxon>
        <taxon>Pseudomonadota</taxon>
        <taxon>Alphaproteobacteria</taxon>
        <taxon>Rickettsiales</taxon>
        <taxon>Anaplasmataceae</taxon>
        <taxon>Wolbachieae</taxon>
        <taxon>Wolbachia</taxon>
    </lineage>
</organism>
<dbReference type="Proteomes" id="UP000516514">
    <property type="component" value="Chromosome"/>
</dbReference>
<proteinExistence type="predicted"/>
<gene>
    <name evidence="1" type="ORF">ID128_05075</name>
</gene>
<keyword evidence="2" id="KW-1185">Reference proteome</keyword>
<accession>A0A7L7YLL4</accession>
<evidence type="ECO:0000313" key="1">
    <source>
        <dbReference type="EMBL" id="QOD38150.1"/>
    </source>
</evidence>
<name>A0A7L7YLL4_9RICK</name>
<dbReference type="AlphaFoldDB" id="A0A7L7YLL4"/>
<dbReference type="RefSeq" id="WP_191110962.1">
    <property type="nucleotide sequence ID" value="NZ_CP061738.1"/>
</dbReference>